<dbReference type="Proteomes" id="UP001163036">
    <property type="component" value="Plasmid pVP-16-VB00198-1"/>
</dbReference>
<feature type="transmembrane region" description="Helical" evidence="1">
    <location>
        <begin position="6"/>
        <end position="22"/>
    </location>
</feature>
<sequence length="115" mass="12655">MEFLTYYLIGSLVFFAFLIFLNKGKICAIEKKNRKYLYAKLTVYSLLFGILLPALVLAPEAIAGWSGGLISFGDDDSVLESQYAQTEAFDKDMTIIGSIILVALSLIAVIVYIAS</sequence>
<evidence type="ECO:0000313" key="3">
    <source>
        <dbReference type="Proteomes" id="UP001163036"/>
    </source>
</evidence>
<gene>
    <name evidence="2" type="ORF">M5598_25620</name>
</gene>
<keyword evidence="1" id="KW-0812">Transmembrane</keyword>
<dbReference type="AlphaFoldDB" id="A0AA46URG0"/>
<dbReference type="RefSeq" id="WP_258667625.1">
    <property type="nucleotide sequence ID" value="NZ_CP062152.1"/>
</dbReference>
<organism evidence="2 3">
    <name type="scientific">Vibrio parahaemolyticus</name>
    <dbReference type="NCBI Taxonomy" id="670"/>
    <lineage>
        <taxon>Bacteria</taxon>
        <taxon>Pseudomonadati</taxon>
        <taxon>Pseudomonadota</taxon>
        <taxon>Gammaproteobacteria</taxon>
        <taxon>Vibrionales</taxon>
        <taxon>Vibrionaceae</taxon>
        <taxon>Vibrio</taxon>
    </lineage>
</organism>
<keyword evidence="1" id="KW-0472">Membrane</keyword>
<reference evidence="2" key="1">
    <citation type="submission" date="2022-05" db="EMBL/GenBank/DDBJ databases">
        <title>Megaplasmid of Vibrio parahaemolyticus.</title>
        <authorList>
            <person name="Strauch E."/>
            <person name="Borowiak M."/>
        </authorList>
    </citation>
    <scope>NUCLEOTIDE SEQUENCE</scope>
    <source>
        <strain evidence="2">16-VB00198</strain>
        <plasmid evidence="2">pVP-16-VB00198-1</plasmid>
    </source>
</reference>
<proteinExistence type="predicted"/>
<evidence type="ECO:0000256" key="1">
    <source>
        <dbReference type="SAM" id="Phobius"/>
    </source>
</evidence>
<feature type="transmembrane region" description="Helical" evidence="1">
    <location>
        <begin position="93"/>
        <end position="114"/>
    </location>
</feature>
<evidence type="ECO:0000313" key="2">
    <source>
        <dbReference type="EMBL" id="UYV30390.1"/>
    </source>
</evidence>
<name>A0AA46URG0_VIBPH</name>
<dbReference type="EMBL" id="CP097357">
    <property type="protein sequence ID" value="UYV30390.1"/>
    <property type="molecule type" value="Genomic_DNA"/>
</dbReference>
<accession>A0AA46URG0</accession>
<geneLocation type="plasmid" evidence="2 3">
    <name>pVP-16-VB00198-1</name>
</geneLocation>
<feature type="transmembrane region" description="Helical" evidence="1">
    <location>
        <begin position="43"/>
        <end position="73"/>
    </location>
</feature>
<keyword evidence="1" id="KW-1133">Transmembrane helix</keyword>
<keyword evidence="2" id="KW-0614">Plasmid</keyword>
<protein>
    <submittedName>
        <fullName evidence="2">Uncharacterized protein</fullName>
    </submittedName>
</protein>